<organism evidence="1 2">
    <name type="scientific">Lagenidium giganteum</name>
    <dbReference type="NCBI Taxonomy" id="4803"/>
    <lineage>
        <taxon>Eukaryota</taxon>
        <taxon>Sar</taxon>
        <taxon>Stramenopiles</taxon>
        <taxon>Oomycota</taxon>
        <taxon>Peronosporomycetes</taxon>
        <taxon>Pythiales</taxon>
        <taxon>Pythiaceae</taxon>
    </lineage>
</organism>
<dbReference type="Proteomes" id="UP001146120">
    <property type="component" value="Unassembled WGS sequence"/>
</dbReference>
<proteinExistence type="predicted"/>
<evidence type="ECO:0000313" key="1">
    <source>
        <dbReference type="EMBL" id="DBA01547.1"/>
    </source>
</evidence>
<name>A0AAV2Z798_9STRA</name>
<evidence type="ECO:0000313" key="2">
    <source>
        <dbReference type="Proteomes" id="UP001146120"/>
    </source>
</evidence>
<gene>
    <name evidence="1" type="ORF">N0F65_011518</name>
</gene>
<dbReference type="AlphaFoldDB" id="A0AAV2Z798"/>
<protein>
    <recommendedName>
        <fullName evidence="3">Guanine nucleotide-binding protein subunit gamma</fullName>
    </recommendedName>
</protein>
<keyword evidence="2" id="KW-1185">Reference proteome</keyword>
<evidence type="ECO:0008006" key="3">
    <source>
        <dbReference type="Google" id="ProtNLM"/>
    </source>
</evidence>
<accession>A0AAV2Z798</accession>
<dbReference type="EMBL" id="DAKRPA010000045">
    <property type="protein sequence ID" value="DBA01547.1"/>
    <property type="molecule type" value="Genomic_DNA"/>
</dbReference>
<reference evidence="1" key="2">
    <citation type="journal article" date="2023" name="Microbiol Resour">
        <title>Decontamination and Annotation of the Draft Genome Sequence of the Oomycete Lagenidium giganteum ARSEF 373.</title>
        <authorList>
            <person name="Morgan W.R."/>
            <person name="Tartar A."/>
        </authorList>
    </citation>
    <scope>NUCLEOTIDE SEQUENCE</scope>
    <source>
        <strain evidence="1">ARSEF 373</strain>
    </source>
</reference>
<sequence length="70" mass="7841">MADKLLTPVLKDCGTSNNQTCKSKLYIQASERLAKYTNVPSLAEDKAKMLVFPEDNSKDRNNDTFCCSVH</sequence>
<comment type="caution">
    <text evidence="1">The sequence shown here is derived from an EMBL/GenBank/DDBJ whole genome shotgun (WGS) entry which is preliminary data.</text>
</comment>
<reference evidence="1" key="1">
    <citation type="submission" date="2022-11" db="EMBL/GenBank/DDBJ databases">
        <authorList>
            <person name="Morgan W.R."/>
            <person name="Tartar A."/>
        </authorList>
    </citation>
    <scope>NUCLEOTIDE SEQUENCE</scope>
    <source>
        <strain evidence="1">ARSEF 373</strain>
    </source>
</reference>